<feature type="compositionally biased region" description="Low complexity" evidence="6">
    <location>
        <begin position="1701"/>
        <end position="1716"/>
    </location>
</feature>
<feature type="compositionally biased region" description="Polar residues" evidence="6">
    <location>
        <begin position="1686"/>
        <end position="1697"/>
    </location>
</feature>
<comment type="similarity">
    <text evidence="1">Belongs to the casein kinase 2 subunit beta family.</text>
</comment>
<comment type="caution">
    <text evidence="8">The sequence shown here is derived from an EMBL/GenBank/DDBJ whole genome shotgun (WGS) entry which is preliminary data.</text>
</comment>
<feature type="compositionally biased region" description="Gly residues" evidence="6">
    <location>
        <begin position="1849"/>
        <end position="1858"/>
    </location>
</feature>
<dbReference type="PANTHER" id="PTHR14038">
    <property type="entry name" value="BAT2 HLA-B-ASSOCIATED TRANSCRIPT 2"/>
    <property type="match status" value="1"/>
</dbReference>
<dbReference type="InterPro" id="IPR009738">
    <property type="entry name" value="BAT2_N"/>
</dbReference>
<evidence type="ECO:0000256" key="4">
    <source>
        <dbReference type="ARBA" id="ARBA00022687"/>
    </source>
</evidence>
<dbReference type="InterPro" id="IPR016149">
    <property type="entry name" value="Casein_kin_II_reg-sub_N"/>
</dbReference>
<dbReference type="Gene3D" id="2.20.25.20">
    <property type="match status" value="1"/>
</dbReference>
<dbReference type="OrthoDB" id="1939715at2759"/>
<dbReference type="PANTHER" id="PTHR14038:SF5">
    <property type="entry name" value="PROTEIN PRRC2A"/>
    <property type="match status" value="1"/>
</dbReference>
<dbReference type="InterPro" id="IPR035991">
    <property type="entry name" value="Casein_kinase_II_beta-like"/>
</dbReference>
<evidence type="ECO:0000256" key="2">
    <source>
        <dbReference type="ARBA" id="ARBA00017775"/>
    </source>
</evidence>
<feature type="compositionally biased region" description="Polar residues" evidence="6">
    <location>
        <begin position="923"/>
        <end position="941"/>
    </location>
</feature>
<feature type="compositionally biased region" description="Low complexity" evidence="6">
    <location>
        <begin position="1155"/>
        <end position="1164"/>
    </location>
</feature>
<feature type="compositionally biased region" description="Pro residues" evidence="6">
    <location>
        <begin position="118"/>
        <end position="127"/>
    </location>
</feature>
<dbReference type="GO" id="GO:0016055">
    <property type="term" value="P:Wnt signaling pathway"/>
    <property type="evidence" value="ECO:0007669"/>
    <property type="project" value="UniProtKB-KW"/>
</dbReference>
<organism evidence="8 9">
    <name type="scientific">Clarias magur</name>
    <name type="common">Asian catfish</name>
    <name type="synonym">Macropteronotus magur</name>
    <dbReference type="NCBI Taxonomy" id="1594786"/>
    <lineage>
        <taxon>Eukaryota</taxon>
        <taxon>Metazoa</taxon>
        <taxon>Chordata</taxon>
        <taxon>Craniata</taxon>
        <taxon>Vertebrata</taxon>
        <taxon>Euteleostomi</taxon>
        <taxon>Actinopterygii</taxon>
        <taxon>Neopterygii</taxon>
        <taxon>Teleostei</taxon>
        <taxon>Ostariophysi</taxon>
        <taxon>Siluriformes</taxon>
        <taxon>Clariidae</taxon>
        <taxon>Clarias</taxon>
    </lineage>
</organism>
<name>A0A8J4UF72_CLAMG</name>
<evidence type="ECO:0000259" key="7">
    <source>
        <dbReference type="Pfam" id="PF07001"/>
    </source>
</evidence>
<feature type="region of interest" description="Disordered" evidence="6">
    <location>
        <begin position="1677"/>
        <end position="1883"/>
    </location>
</feature>
<dbReference type="GO" id="GO:0019887">
    <property type="term" value="F:protein kinase regulator activity"/>
    <property type="evidence" value="ECO:0007669"/>
    <property type="project" value="InterPro"/>
</dbReference>
<feature type="compositionally biased region" description="Acidic residues" evidence="6">
    <location>
        <begin position="379"/>
        <end position="389"/>
    </location>
</feature>
<reference evidence="8" key="1">
    <citation type="submission" date="2020-07" db="EMBL/GenBank/DDBJ databases">
        <title>Clarias magur genome sequencing, assembly and annotation.</title>
        <authorList>
            <person name="Kushwaha B."/>
            <person name="Kumar R."/>
            <person name="Das P."/>
            <person name="Joshi C.G."/>
            <person name="Kumar D."/>
            <person name="Nagpure N.S."/>
            <person name="Pandey M."/>
            <person name="Agarwal S."/>
            <person name="Srivastava S."/>
            <person name="Singh M."/>
            <person name="Sahoo L."/>
            <person name="Jayasankar P."/>
            <person name="Meher P.K."/>
            <person name="Koringa P.G."/>
            <person name="Iquebal M.A."/>
            <person name="Das S.P."/>
            <person name="Bit A."/>
            <person name="Patnaik S."/>
            <person name="Patel N."/>
            <person name="Shah T.M."/>
            <person name="Hinsu A."/>
            <person name="Jena J.K."/>
        </authorList>
    </citation>
    <scope>NUCLEOTIDE SEQUENCE</scope>
    <source>
        <strain evidence="8">CIFAMagur01</strain>
        <tissue evidence="8">Testis</tissue>
    </source>
</reference>
<feature type="compositionally biased region" description="Low complexity" evidence="6">
    <location>
        <begin position="128"/>
        <end position="141"/>
    </location>
</feature>
<feature type="compositionally biased region" description="Polar residues" evidence="6">
    <location>
        <begin position="1589"/>
        <end position="1610"/>
    </location>
</feature>
<dbReference type="Proteomes" id="UP000727407">
    <property type="component" value="Unassembled WGS sequence"/>
</dbReference>
<dbReference type="GO" id="GO:0030154">
    <property type="term" value="P:cell differentiation"/>
    <property type="evidence" value="ECO:0007669"/>
    <property type="project" value="TreeGrafter"/>
</dbReference>
<feature type="compositionally biased region" description="Low complexity" evidence="6">
    <location>
        <begin position="469"/>
        <end position="487"/>
    </location>
</feature>
<feature type="region of interest" description="Disordered" evidence="6">
    <location>
        <begin position="1"/>
        <end position="797"/>
    </location>
</feature>
<dbReference type="PRINTS" id="PR00472">
    <property type="entry name" value="CASNKINASEII"/>
</dbReference>
<feature type="compositionally biased region" description="Low complexity" evidence="6">
    <location>
        <begin position="1073"/>
        <end position="1084"/>
    </location>
</feature>
<feature type="compositionally biased region" description="Acidic residues" evidence="6">
    <location>
        <begin position="348"/>
        <end position="359"/>
    </location>
</feature>
<feature type="compositionally biased region" description="Polar residues" evidence="6">
    <location>
        <begin position="453"/>
        <end position="468"/>
    </location>
</feature>
<feature type="compositionally biased region" description="Pro residues" evidence="6">
    <location>
        <begin position="250"/>
        <end position="273"/>
    </location>
</feature>
<feature type="compositionally biased region" description="Low complexity" evidence="6">
    <location>
        <begin position="559"/>
        <end position="574"/>
    </location>
</feature>
<feature type="compositionally biased region" description="Gly residues" evidence="6">
    <location>
        <begin position="1165"/>
        <end position="1182"/>
    </location>
</feature>
<feature type="compositionally biased region" description="Polar residues" evidence="6">
    <location>
        <begin position="1372"/>
        <end position="1383"/>
    </location>
</feature>
<dbReference type="Gene3D" id="1.10.1820.10">
    <property type="entry name" value="protein kinase ck2 holoenzyme, chain C, domain 1"/>
    <property type="match status" value="1"/>
</dbReference>
<feature type="compositionally biased region" description="Basic and acidic residues" evidence="6">
    <location>
        <begin position="1643"/>
        <end position="1655"/>
    </location>
</feature>
<evidence type="ECO:0000256" key="3">
    <source>
        <dbReference type="ARBA" id="ARBA00022553"/>
    </source>
</evidence>
<feature type="compositionally biased region" description="Basic and acidic residues" evidence="6">
    <location>
        <begin position="1044"/>
        <end position="1062"/>
    </location>
</feature>
<feature type="compositionally biased region" description="Gly residues" evidence="6">
    <location>
        <begin position="1866"/>
        <end position="1875"/>
    </location>
</feature>
<feature type="compositionally biased region" description="Low complexity" evidence="6">
    <location>
        <begin position="734"/>
        <end position="779"/>
    </location>
</feature>
<dbReference type="Pfam" id="PF01214">
    <property type="entry name" value="CK_II_beta"/>
    <property type="match status" value="1"/>
</dbReference>
<feature type="compositionally biased region" description="Polar residues" evidence="6">
    <location>
        <begin position="1565"/>
        <end position="1580"/>
    </location>
</feature>
<feature type="compositionally biased region" description="Gly residues" evidence="6">
    <location>
        <begin position="1807"/>
        <end position="1817"/>
    </location>
</feature>
<protein>
    <recommendedName>
        <fullName evidence="2">Casein kinase II subunit beta</fullName>
    </recommendedName>
</protein>
<feature type="compositionally biased region" description="Gly residues" evidence="6">
    <location>
        <begin position="226"/>
        <end position="236"/>
    </location>
</feature>
<feature type="domain" description="BAT2 N-terminal" evidence="7">
    <location>
        <begin position="1"/>
        <end position="190"/>
    </location>
</feature>
<feature type="compositionally biased region" description="Gly residues" evidence="6">
    <location>
        <begin position="1495"/>
        <end position="1519"/>
    </location>
</feature>
<evidence type="ECO:0000256" key="6">
    <source>
        <dbReference type="SAM" id="MobiDB-lite"/>
    </source>
</evidence>
<feature type="compositionally biased region" description="Basic and acidic residues" evidence="6">
    <location>
        <begin position="1444"/>
        <end position="1453"/>
    </location>
</feature>
<feature type="compositionally biased region" description="Low complexity" evidence="6">
    <location>
        <begin position="1520"/>
        <end position="1536"/>
    </location>
</feature>
<feature type="compositionally biased region" description="Pro residues" evidence="6">
    <location>
        <begin position="285"/>
        <end position="299"/>
    </location>
</feature>
<dbReference type="InterPro" id="IPR000704">
    <property type="entry name" value="Casein_kinase_II_reg-sub"/>
</dbReference>
<keyword evidence="3" id="KW-0597">Phosphoprotein</keyword>
<feature type="non-terminal residue" evidence="8">
    <location>
        <position position="1"/>
    </location>
</feature>
<feature type="compositionally biased region" description="Polar residues" evidence="6">
    <location>
        <begin position="636"/>
        <end position="660"/>
    </location>
</feature>
<keyword evidence="9" id="KW-1185">Reference proteome</keyword>
<feature type="compositionally biased region" description="Low complexity" evidence="6">
    <location>
        <begin position="1350"/>
        <end position="1359"/>
    </location>
</feature>
<keyword evidence="4" id="KW-0879">Wnt signaling pathway</keyword>
<feature type="compositionally biased region" description="Basic and acidic residues" evidence="6">
    <location>
        <begin position="1213"/>
        <end position="1228"/>
    </location>
</feature>
<feature type="compositionally biased region" description="Basic and acidic residues" evidence="6">
    <location>
        <begin position="1100"/>
        <end position="1118"/>
    </location>
</feature>
<dbReference type="SMART" id="SM01085">
    <property type="entry name" value="CK_II_beta"/>
    <property type="match status" value="1"/>
</dbReference>
<sequence length="2067" mass="220096">MSERSGQQAKGKDGKTKYASLNLFDTYKGKSLEVQKPVVAPRHGLQSLGKVASARRMPPPANLPSLKAENKGNDPNVSLVPKDGTGWASKPESADPKSTDVSSAPQPESQQPAVSQTPAPPSLPKTPPAQEAPTTATAAGTRSWAQASVTLGVPGDGGKGSNQPSPFSREEFPTLQAAGDQDKAGKEQATADQWYGPGPSLRPQNVTSWRDGGGRGLAPTIAGEGVAEGGVGGAMGMEGAPGAPLLQNPPHGPPRNPPSGSPTLPLPQPPVGPQFPAYRGIMPPFMYPPYLPFPPPFGPQGPYRFPAPSEAPRFSRSQGGPGPEGRPPGGPRGEMVKRPSILKQDDLKELDELDHDGDEGWAGAQEEIDYSAKLKFSDDEGEDDGDEEAESRNGILEHREQQKSQDGPAPSSRSWTSESGGDARQTPPVPADEVTPAPSGKPNWAEEGGSSWGGQTSAGPYQQERASNQSAPQKPSGAQAQQQQQKGPTPPPSNAQLNQGQGEDEDETWRQRRKQSSSEISAAVERARRRREEEERRMEEERRAACAEKLKRLDEKHQQQQQQQQPQQPQQQPQQPQPPPQQQMPSAAVDVPVNSPTPSLTASASSSSTSQPPSPCVDTEEPPLASAQLGGATLVLTANNRQRAGSNSSYDSNAETQTVSQPPAPQHQQPQDVPGPCEVKEEPVSSSAHVRSSRSADETTVKVEAITGGTGRSGGGMPGQGFSKYQKSLPPRFQRQQQEQLLKQQQQWQQQHSQAAQVQLQSQAPQQGPTPGATPQAGPKQPALYPPGSMGRPPPLPMNFDPRWMMMPYMDPRMMQGRPPPMDYYPASMHPTGLMGRERSDSGGSGSEQFERQQHGGPPHPHRGTPPMDPKLAWGPEVFPGGGETRTLSSPLRQKQALEEEDMGKGSRSDTPPVRSRDGGTGSIQPTIVSANSPSGSTDQAISPVGTQAGHHQPFLGGRGNYSSFPDNASRMVSHPQQRVNSAGELRGFGHQDEAQQGGQPSPIWGAPHPHFDRNGRAELTPLENNLHLQHHHALPPHYTLLPHKQENGRERDRAAEPKKPETSPPLAQPGLSSSCSSSSSSSSAREDGSGKQSLHHPPPQHEHDTGHRGVSGRKQDKTGGPYPHTQASQHPVHQHHHPKSNSRGREQKTETQWGPRPGSSSASGGPGHNRKGGPGMGGNAGGEDLNSQIDKPPVQSGGGNSNKRMGPIKRPVLKEMKRELGEGEGGEKNAVGSAKDKDHDANQASAKQASVSSSQASSGPSGKDESAPPGKLRNGGKDRGAGGGMGKASKEGENSVHATGSSAPPRRVREHSYETSGNPGGGTYHAGSSRGSRSSRGRGEFFGRGRGYRGSYAGSARGRAGGRSSRDYRSTTNSGYQHGSSNQDHKREGSSARHGQGGSQPNPGRARNHSETRSEGSEYEEVPKRRRQRGSETGSESAASDLAHSDKEDHKPTTKKGTGGENLAVGNSSSSAPPRNTQTRVFTPRGVPSRRGRGGGAAGGGVYRNSGGGGGMSGGHRSGPGSSSQGMSAKSSSSARKQHAPQQPSMIKEHSHGSNGEKKEKPTDQVQSQIQGVNASLISGATVPTPAQLGNENGSVPQTLSNTNTNSSGPKPIHLPNADGQNVLHRGFERPPRRRRHARSQHQQDKPPRFRRLKQERENAARINGSSGIIEAVGGQPQAAPPAQNSMQDGMPNVSTPAGIANTNHISATNNNNSGYLGGGNMNLNSHHHHHYHHGNSSMPHSQHHHNHNQTGGAKSPDVSNQNSDQANEEWETASESSDFAEFRDREGGGGGGGKSYPSYHHPSGRGSGGGGGGGGVDREITTKESSANKRSFSSQRPGMERQNRRVGAGGSGGRGPRGPPPSGGPGGVSGNGGASRASPKMSSSEEVSWISWFCGLRGNEFFCEVDEDYIQDKFNLTGLNEQVPHYRQALDMILDLEPDEELEDNPNQSDLIEQAAEMLYGLIHARYILTNRGIAQMLEKYQQGDFGYCPRVYCENQPMLPIGLSDIPGEAMVKLYCPKCMDVYTPKSSRHHHTDGAYFGTGFPHMLFMVHPEYRPKRPANQFVP</sequence>
<feature type="compositionally biased region" description="Polar residues" evidence="6">
    <location>
        <begin position="99"/>
        <end position="116"/>
    </location>
</feature>
<feature type="compositionally biased region" description="Basic and acidic residues" evidence="6">
    <location>
        <begin position="530"/>
        <end position="558"/>
    </location>
</feature>
<feature type="compositionally biased region" description="Polar residues" evidence="6">
    <location>
        <begin position="1750"/>
        <end position="1767"/>
    </location>
</feature>
<feature type="compositionally biased region" description="Polar residues" evidence="6">
    <location>
        <begin position="1825"/>
        <end position="1838"/>
    </location>
</feature>
<accession>A0A8J4UF72</accession>
<proteinExistence type="inferred from homology"/>
<feature type="compositionally biased region" description="Basic residues" evidence="6">
    <location>
        <begin position="1133"/>
        <end position="1143"/>
    </location>
</feature>
<dbReference type="FunFam" id="2.20.25.20:FF:000002">
    <property type="entry name" value="Casein kinase II subunit beta"/>
    <property type="match status" value="1"/>
</dbReference>
<dbReference type="GO" id="GO:0005956">
    <property type="term" value="C:protein kinase CK2 complex"/>
    <property type="evidence" value="ECO:0007669"/>
    <property type="project" value="InterPro"/>
</dbReference>
<feature type="compositionally biased region" description="Basic and acidic residues" evidence="6">
    <location>
        <begin position="1548"/>
        <end position="1564"/>
    </location>
</feature>
<feature type="compositionally biased region" description="Gly residues" evidence="6">
    <location>
        <begin position="708"/>
        <end position="719"/>
    </location>
</feature>
<dbReference type="InterPro" id="IPR033184">
    <property type="entry name" value="PRRC2"/>
</dbReference>
<feature type="region of interest" description="Disordered" evidence="6">
    <location>
        <begin position="820"/>
        <end position="1017"/>
    </location>
</feature>
<dbReference type="PROSITE" id="PS01101">
    <property type="entry name" value="CK2_BETA"/>
    <property type="match status" value="1"/>
</dbReference>
<feature type="compositionally biased region" description="Low complexity" evidence="6">
    <location>
        <begin position="596"/>
        <end position="611"/>
    </location>
</feature>
<comment type="function">
    <text evidence="5">Regulatory subunit of casein kinase II/CK2. As part of the kinase complex regulates the basal catalytic activity of the alpha subunit a constitutively active serine/threonine-protein kinase that phosphorylates a large number of substrates containing acidic residues C-terminal to the phosphorylated serine or threonine. Participates in Wnt signaling.</text>
</comment>
<dbReference type="SUPFAM" id="SSF57798">
    <property type="entry name" value="Casein kinase II beta subunit"/>
    <property type="match status" value="1"/>
</dbReference>
<evidence type="ECO:0000313" key="8">
    <source>
        <dbReference type="EMBL" id="KAF5898089.1"/>
    </source>
</evidence>
<evidence type="ECO:0000256" key="5">
    <source>
        <dbReference type="ARBA" id="ARBA00045844"/>
    </source>
</evidence>
<feature type="compositionally biased region" description="Low complexity" evidence="6">
    <location>
        <begin position="1243"/>
        <end position="1259"/>
    </location>
</feature>
<dbReference type="EMBL" id="QNUK01000210">
    <property type="protein sequence ID" value="KAF5898089.1"/>
    <property type="molecule type" value="Genomic_DNA"/>
</dbReference>
<dbReference type="FunFam" id="1.10.1820.10:FF:000001">
    <property type="entry name" value="Casein kinase II subunit beta"/>
    <property type="match status" value="1"/>
</dbReference>
<feature type="region of interest" description="Disordered" evidence="6">
    <location>
        <begin position="1039"/>
        <end position="1655"/>
    </location>
</feature>
<evidence type="ECO:0000313" key="9">
    <source>
        <dbReference type="Proteomes" id="UP000727407"/>
    </source>
</evidence>
<evidence type="ECO:0000256" key="1">
    <source>
        <dbReference type="ARBA" id="ARBA00006941"/>
    </source>
</evidence>
<dbReference type="Pfam" id="PF07001">
    <property type="entry name" value="BAT2_N"/>
    <property type="match status" value="1"/>
</dbReference>
<gene>
    <name evidence="8" type="ORF">DAT39_012197</name>
</gene>
<feature type="compositionally biased region" description="Polar residues" evidence="6">
    <location>
        <begin position="1466"/>
        <end position="1482"/>
    </location>
</feature>